<evidence type="ECO:0000313" key="1">
    <source>
        <dbReference type="EMBL" id="CUX40811.1"/>
    </source>
</evidence>
<name>A0A1S7QRX9_9HYPH</name>
<evidence type="ECO:0000313" key="2">
    <source>
        <dbReference type="Proteomes" id="UP000191987"/>
    </source>
</evidence>
<gene>
    <name evidence="1" type="ORF">AGR7C_Lc100066</name>
</gene>
<reference evidence="1 2" key="1">
    <citation type="submission" date="2016-01" db="EMBL/GenBank/DDBJ databases">
        <authorList>
            <person name="Oliw E.H."/>
        </authorList>
    </citation>
    <scope>NUCLEOTIDE SEQUENCE [LARGE SCALE GENOMIC DNA]</scope>
    <source>
        <strain evidence="1 2">Zutra 3-1</strain>
    </source>
</reference>
<dbReference type="Proteomes" id="UP000191987">
    <property type="component" value="Unassembled WGS sequence"/>
</dbReference>
<protein>
    <submittedName>
        <fullName evidence="1">Uncharacterized protein</fullName>
    </submittedName>
</protein>
<dbReference type="EMBL" id="FBWG01000028">
    <property type="protein sequence ID" value="CUX40811.1"/>
    <property type="molecule type" value="Genomic_DNA"/>
</dbReference>
<proteinExistence type="predicted"/>
<accession>A0A1S7QRX9</accession>
<dbReference type="AlphaFoldDB" id="A0A1S7QRX9"/>
<sequence length="65" mass="7133">MTSLTIHINETTEARLRRASEEMGRDVHDLAECAVSEAVLAYFRGRPVAEDPAHQITGGVHHAAH</sequence>
<dbReference type="RefSeq" id="WP_162936865.1">
    <property type="nucleotide sequence ID" value="NZ_LT009749.1"/>
</dbReference>
<organism evidence="1 2">
    <name type="scientific">Agrobacterium deltaense Zutra 3/1</name>
    <dbReference type="NCBI Taxonomy" id="1183427"/>
    <lineage>
        <taxon>Bacteria</taxon>
        <taxon>Pseudomonadati</taxon>
        <taxon>Pseudomonadota</taxon>
        <taxon>Alphaproteobacteria</taxon>
        <taxon>Hyphomicrobiales</taxon>
        <taxon>Rhizobiaceae</taxon>
        <taxon>Rhizobium/Agrobacterium group</taxon>
        <taxon>Agrobacterium</taxon>
    </lineage>
</organism>